<dbReference type="PANTHER" id="PTHR21707:SF42">
    <property type="entry name" value="FLAGELLUM-ASSOCIATED COILED-COIL DOMAIN-CONTAINING PROTEIN 1"/>
    <property type="match status" value="1"/>
</dbReference>
<evidence type="ECO:0000256" key="1">
    <source>
        <dbReference type="SAM" id="Coils"/>
    </source>
</evidence>
<evidence type="ECO:0000313" key="4">
    <source>
        <dbReference type="Proteomes" id="UP000594262"/>
    </source>
</evidence>
<dbReference type="PANTHER" id="PTHR21707">
    <property type="entry name" value="FLAGELLUM-ASSOCIATED COILED-COIL DOMAIN-CONTAINING PROTEIN 1"/>
    <property type="match status" value="1"/>
</dbReference>
<dbReference type="RefSeq" id="XP_066929114.1">
    <property type="nucleotide sequence ID" value="XM_067073013.1"/>
</dbReference>
<feature type="region of interest" description="Disordered" evidence="2">
    <location>
        <begin position="58"/>
        <end position="83"/>
    </location>
</feature>
<feature type="region of interest" description="Disordered" evidence="2">
    <location>
        <begin position="460"/>
        <end position="484"/>
    </location>
</feature>
<feature type="region of interest" description="Disordered" evidence="2">
    <location>
        <begin position="125"/>
        <end position="148"/>
    </location>
</feature>
<dbReference type="AlphaFoldDB" id="A0A7M6DN58"/>
<organism evidence="3 4">
    <name type="scientific">Clytia hemisphaerica</name>
    <dbReference type="NCBI Taxonomy" id="252671"/>
    <lineage>
        <taxon>Eukaryota</taxon>
        <taxon>Metazoa</taxon>
        <taxon>Cnidaria</taxon>
        <taxon>Hydrozoa</taxon>
        <taxon>Hydroidolina</taxon>
        <taxon>Leptothecata</taxon>
        <taxon>Obeliida</taxon>
        <taxon>Clytiidae</taxon>
        <taxon>Clytia</taxon>
    </lineage>
</organism>
<evidence type="ECO:0000256" key="2">
    <source>
        <dbReference type="SAM" id="MobiDB-lite"/>
    </source>
</evidence>
<keyword evidence="4" id="KW-1185">Reference proteome</keyword>
<feature type="coiled-coil region" evidence="1">
    <location>
        <begin position="321"/>
        <end position="386"/>
    </location>
</feature>
<protein>
    <submittedName>
        <fullName evidence="3">Uncharacterized protein</fullName>
    </submittedName>
</protein>
<keyword evidence="1" id="KW-0175">Coiled coil</keyword>
<dbReference type="Proteomes" id="UP000594262">
    <property type="component" value="Unplaced"/>
</dbReference>
<name>A0A7M6DN58_9CNID</name>
<proteinExistence type="predicted"/>
<dbReference type="OrthoDB" id="5962793at2759"/>
<feature type="compositionally biased region" description="Low complexity" evidence="2">
    <location>
        <begin position="126"/>
        <end position="148"/>
    </location>
</feature>
<dbReference type="InterPro" id="IPR026674">
    <property type="entry name" value="FLACC1"/>
</dbReference>
<evidence type="ECO:0000313" key="3">
    <source>
        <dbReference type="EnsemblMetazoa" id="CLYHEMP017410.1"/>
    </source>
</evidence>
<reference evidence="3" key="1">
    <citation type="submission" date="2021-01" db="UniProtKB">
        <authorList>
            <consortium name="EnsemblMetazoa"/>
        </authorList>
    </citation>
    <scope>IDENTIFICATION</scope>
</reference>
<dbReference type="EnsemblMetazoa" id="CLYHEMT017410.1">
    <property type="protein sequence ID" value="CLYHEMP017410.1"/>
    <property type="gene ID" value="CLYHEMG017410"/>
</dbReference>
<dbReference type="GO" id="GO:0005737">
    <property type="term" value="C:cytoplasm"/>
    <property type="evidence" value="ECO:0007669"/>
    <property type="project" value="TreeGrafter"/>
</dbReference>
<accession>A0A7M6DN58</accession>
<dbReference type="GeneID" id="136816687"/>
<sequence>MIKNSTLTLNAWTSYQNETQNQVEKLSRRLGFIPSAEKIKEDVLIESGSLINHPRDMLQKTNRPCKSNQKQRNASARTLKTGQQKVSWKASQTSTKEVTPGYIYQKKGTDENATIHVTLTDKFWDSSTESSSKSNSEHTIPSSTSISQTSINPDLLLSLERKIAELRLQMEEMRLDHLETMAIMRSENECLRKKKDENFAKKLRSIDERHASTIENMKIEHKRALEELQYDFKRRGLKQEDEINFLKEKFNAHTDFVGEEMQRKFEDQKRELEVEHELKTQQALFNLRTKLDGEKDIELNKLTSHNTRRFNEIQQSHQAQIDKLLERYSHSAEDAEKLKEALKQVKDLSMDHKRLLTDHEQTLLKLNKTEHELDDVKIELAGFKNNFHEKVAEVEERFADKTNDLIVENGELRKMYLKKCEELHHFQRKADSKQLEELEDAKELMKSVVNSRLRSNMSLLSDDEQPVGGHDPVLDARRPSSAPTALRKTIKYRRKSPLLESIPDYNHSQMNLNTSQHSKIKLPEITIKTSRSKSLLT</sequence>
<feature type="compositionally biased region" description="Polar residues" evidence="2">
    <location>
        <begin position="59"/>
        <end position="83"/>
    </location>
</feature>